<comment type="subcellular location">
    <subcellularLocation>
        <location evidence="1">Cell membrane</location>
        <topology evidence="1">Single-pass type I membrane protein</topology>
    </subcellularLocation>
</comment>
<dbReference type="InterPro" id="IPR003609">
    <property type="entry name" value="Pan_app"/>
</dbReference>
<feature type="transmembrane region" description="Helical" evidence="21">
    <location>
        <begin position="515"/>
        <end position="536"/>
    </location>
</feature>
<dbReference type="PANTHER" id="PTHR47974:SF19">
    <property type="entry name" value="RECEPTOR-LIKE SERINE_THREONINE-PROTEIN KINASE"/>
    <property type="match status" value="1"/>
</dbReference>
<keyword evidence="4" id="KW-0597">Phosphoprotein</keyword>
<evidence type="ECO:0000256" key="1">
    <source>
        <dbReference type="ARBA" id="ARBA00004251"/>
    </source>
</evidence>
<evidence type="ECO:0000256" key="10">
    <source>
        <dbReference type="ARBA" id="ARBA00022777"/>
    </source>
</evidence>
<evidence type="ECO:0000256" key="7">
    <source>
        <dbReference type="ARBA" id="ARBA00022729"/>
    </source>
</evidence>
<evidence type="ECO:0000256" key="13">
    <source>
        <dbReference type="ARBA" id="ARBA00023136"/>
    </source>
</evidence>
<keyword evidence="12 21" id="KW-1133">Transmembrane helix</keyword>
<dbReference type="Proteomes" id="UP001141806">
    <property type="component" value="Unassembled WGS sequence"/>
</dbReference>
<keyword evidence="5 19" id="KW-0808">Transferase</keyword>
<evidence type="ECO:0000256" key="20">
    <source>
        <dbReference type="PROSITE-ProRule" id="PRU10141"/>
    </source>
</evidence>
<gene>
    <name evidence="26" type="ORF">NE237_031577</name>
</gene>
<dbReference type="EMBL" id="JAMYWD010000001">
    <property type="protein sequence ID" value="KAJ4980740.1"/>
    <property type="molecule type" value="Genomic_DNA"/>
</dbReference>
<proteinExistence type="inferred from homology"/>
<evidence type="ECO:0000256" key="11">
    <source>
        <dbReference type="ARBA" id="ARBA00022840"/>
    </source>
</evidence>
<feature type="domain" description="Bulb-type lectin" evidence="24">
    <location>
        <begin position="28"/>
        <end position="153"/>
    </location>
</feature>
<keyword evidence="13 21" id="KW-0472">Membrane</keyword>
<dbReference type="InterPro" id="IPR024171">
    <property type="entry name" value="SRK-like_kinase"/>
</dbReference>
<evidence type="ECO:0000256" key="19">
    <source>
        <dbReference type="PIRNR" id="PIRNR000641"/>
    </source>
</evidence>
<dbReference type="Pfam" id="PF01453">
    <property type="entry name" value="B_lectin"/>
    <property type="match status" value="1"/>
</dbReference>
<keyword evidence="6 21" id="KW-0812">Transmembrane</keyword>
<keyword evidence="9 19" id="KW-0547">Nucleotide-binding</keyword>
<dbReference type="EC" id="2.7.11.1" evidence="19"/>
<evidence type="ECO:0000256" key="16">
    <source>
        <dbReference type="ARBA" id="ARBA00023180"/>
    </source>
</evidence>
<keyword evidence="7 22" id="KW-0732">Signal</keyword>
<dbReference type="SUPFAM" id="SSF51110">
    <property type="entry name" value="alpha-D-mannose-specific plant lectins"/>
    <property type="match status" value="1"/>
</dbReference>
<dbReference type="InterPro" id="IPR017441">
    <property type="entry name" value="Protein_kinase_ATP_BS"/>
</dbReference>
<dbReference type="PIRSF" id="PIRSF000641">
    <property type="entry name" value="SRK"/>
    <property type="match status" value="1"/>
</dbReference>
<keyword evidence="11 19" id="KW-0067">ATP-binding</keyword>
<sequence length="866" mass="95052">MAARKRAWFFLSVLFLYLSLNTRPCIGAGTLSVGESISGDQTIVSEGEGTFELGFFTPGNNSQNYYIGIWYRKISQFTVVWVANRDKPLSGKYSSQLKLLEEGNLVILDASKSVIWSTNLTFSSSNSTEVALLDSGNLVLRHVLNSSDFFWESFLYPTDTLLPGGKIWLNKLTNESHHLTAWKNSEDPYPGRFSNSLDPAGTSQLFLMWNGSVCYWKTGTWNGHYFSLLPEMKITIANRNVTYTYVSNQEENYFSYMEGAPVFTRIVINVQGQLNQLMWADDSGWNLFMTKPENKCEVYALCGAFGTCNPQASSPCECLQGFNPRYPTEYSNLSDWSGGCVRNTPLQCVNNASVNGEEVGFLLKSNMRLPINPQSLAVGSAHACELACLNNCSCNAFAYDGGCSLWEGDLLNLEQLSDGDTSAGNLYLKLAASELSNSTSGVGSAQACELACLNNCSCNAFAYDGGCSLWEGDLLNLEQLSDGDTSAGNLYLKLAASELSNSTSGGNKKGSTTGVIAGAVSGVVALLGLLVVLIWMRQRRKLVGTLKAVEGYLVSFSYIDLQIATKNFSEKLGGGGFGSVFKGKLPDSTVVAVKKLEGLRQGEKQFRTEVSTIGMIQHVNLVRLRGFCSEDTKRLLVYDFMPKGSLDSHLFHGKKDSLVLDWKTRYQIALGTARGLAYLHDKCRDCIIHCDIKPENILLDAEFCPKVADFGLAKLVGRDFSRVLTTIRGTIGYLAPEWISGVAITAKADVYSYGMMLFELVSGRRNSQQSDGEKVGFFPIWAASKVNEDGEILSLLDYKLEGKADLEELKRACKVACWCIQDEEVHRPSMGLVVQILEGIAEVNTPPIPRTLQALAENHGHLVFSV</sequence>
<dbReference type="PROSITE" id="PS50927">
    <property type="entry name" value="BULB_LECTIN"/>
    <property type="match status" value="1"/>
</dbReference>
<dbReference type="Pfam" id="PF00069">
    <property type="entry name" value="Pkinase"/>
    <property type="match status" value="1"/>
</dbReference>
<dbReference type="FunFam" id="1.10.510.10:FF:000227">
    <property type="entry name" value="Serine/threonine-protein kinase"/>
    <property type="match status" value="1"/>
</dbReference>
<keyword evidence="14" id="KW-1015">Disulfide bond</keyword>
<feature type="binding site" evidence="20">
    <location>
        <position position="595"/>
    </location>
    <ligand>
        <name>ATP</name>
        <dbReference type="ChEBI" id="CHEBI:30616"/>
    </ligand>
</feature>
<evidence type="ECO:0000256" key="17">
    <source>
        <dbReference type="ARBA" id="ARBA00047899"/>
    </source>
</evidence>
<evidence type="ECO:0000256" key="4">
    <source>
        <dbReference type="ARBA" id="ARBA00022553"/>
    </source>
</evidence>
<dbReference type="PROSITE" id="PS00107">
    <property type="entry name" value="PROTEIN_KINASE_ATP"/>
    <property type="match status" value="1"/>
</dbReference>
<keyword evidence="15" id="KW-0675">Receptor</keyword>
<evidence type="ECO:0000259" key="25">
    <source>
        <dbReference type="PROSITE" id="PS50948"/>
    </source>
</evidence>
<evidence type="ECO:0000256" key="6">
    <source>
        <dbReference type="ARBA" id="ARBA00022692"/>
    </source>
</evidence>
<dbReference type="PROSITE" id="PS00108">
    <property type="entry name" value="PROTEIN_KINASE_ST"/>
    <property type="match status" value="1"/>
</dbReference>
<dbReference type="GO" id="GO:0005524">
    <property type="term" value="F:ATP binding"/>
    <property type="evidence" value="ECO:0007669"/>
    <property type="project" value="UniProtKB-UniRule"/>
</dbReference>
<dbReference type="InterPro" id="IPR011009">
    <property type="entry name" value="Kinase-like_dom_sf"/>
</dbReference>
<evidence type="ECO:0000259" key="24">
    <source>
        <dbReference type="PROSITE" id="PS50927"/>
    </source>
</evidence>
<comment type="caution">
    <text evidence="26">The sequence shown here is derived from an EMBL/GenBank/DDBJ whole genome shotgun (WGS) entry which is preliminary data.</text>
</comment>
<protein>
    <recommendedName>
        <fullName evidence="19">Receptor-like serine/threonine-protein kinase</fullName>
        <ecNumber evidence="19">2.7.11.1</ecNumber>
    </recommendedName>
</protein>
<dbReference type="InterPro" id="IPR001480">
    <property type="entry name" value="Bulb-type_lectin_dom"/>
</dbReference>
<keyword evidence="27" id="KW-1185">Reference proteome</keyword>
<feature type="domain" description="Apple" evidence="25">
    <location>
        <begin position="348"/>
        <end position="431"/>
    </location>
</feature>
<dbReference type="CDD" id="cd01098">
    <property type="entry name" value="PAN_AP_plant"/>
    <property type="match status" value="2"/>
</dbReference>
<evidence type="ECO:0000256" key="8">
    <source>
        <dbReference type="ARBA" id="ARBA00022734"/>
    </source>
</evidence>
<dbReference type="GO" id="GO:0005886">
    <property type="term" value="C:plasma membrane"/>
    <property type="evidence" value="ECO:0007669"/>
    <property type="project" value="UniProtKB-SubCell"/>
</dbReference>
<comment type="catalytic activity">
    <reaction evidence="18 19">
        <text>L-seryl-[protein] + ATP = O-phospho-L-seryl-[protein] + ADP + H(+)</text>
        <dbReference type="Rhea" id="RHEA:17989"/>
        <dbReference type="Rhea" id="RHEA-COMP:9863"/>
        <dbReference type="Rhea" id="RHEA-COMP:11604"/>
        <dbReference type="ChEBI" id="CHEBI:15378"/>
        <dbReference type="ChEBI" id="CHEBI:29999"/>
        <dbReference type="ChEBI" id="CHEBI:30616"/>
        <dbReference type="ChEBI" id="CHEBI:83421"/>
        <dbReference type="ChEBI" id="CHEBI:456216"/>
        <dbReference type="EC" id="2.7.11.1"/>
    </reaction>
</comment>
<evidence type="ECO:0000256" key="21">
    <source>
        <dbReference type="SAM" id="Phobius"/>
    </source>
</evidence>
<keyword evidence="10 19" id="KW-0418">Kinase</keyword>
<dbReference type="Pfam" id="PF00954">
    <property type="entry name" value="S_locus_glycop"/>
    <property type="match status" value="1"/>
</dbReference>
<keyword evidence="3 19" id="KW-0723">Serine/threonine-protein kinase</keyword>
<dbReference type="CDD" id="cd14066">
    <property type="entry name" value="STKc_IRAK"/>
    <property type="match status" value="1"/>
</dbReference>
<evidence type="ECO:0000256" key="22">
    <source>
        <dbReference type="SAM" id="SignalP"/>
    </source>
</evidence>
<dbReference type="InterPro" id="IPR000858">
    <property type="entry name" value="S_locus_glycoprot_dom"/>
</dbReference>
<dbReference type="InterPro" id="IPR036426">
    <property type="entry name" value="Bulb-type_lectin_dom_sf"/>
</dbReference>
<dbReference type="OrthoDB" id="643280at2759"/>
<feature type="chain" id="PRO_5040257334" description="Receptor-like serine/threonine-protein kinase" evidence="22">
    <location>
        <begin position="28"/>
        <end position="866"/>
    </location>
</feature>
<evidence type="ECO:0000256" key="2">
    <source>
        <dbReference type="ARBA" id="ARBA00022475"/>
    </source>
</evidence>
<dbReference type="InterPro" id="IPR008271">
    <property type="entry name" value="Ser/Thr_kinase_AS"/>
</dbReference>
<evidence type="ECO:0000256" key="14">
    <source>
        <dbReference type="ARBA" id="ARBA00023157"/>
    </source>
</evidence>
<evidence type="ECO:0000256" key="18">
    <source>
        <dbReference type="ARBA" id="ARBA00048679"/>
    </source>
</evidence>
<dbReference type="Gene3D" id="3.30.200.20">
    <property type="entry name" value="Phosphorylase Kinase, domain 1"/>
    <property type="match status" value="1"/>
</dbReference>
<dbReference type="GO" id="GO:0030246">
    <property type="term" value="F:carbohydrate binding"/>
    <property type="evidence" value="ECO:0007669"/>
    <property type="project" value="UniProtKB-KW"/>
</dbReference>
<evidence type="ECO:0000256" key="12">
    <source>
        <dbReference type="ARBA" id="ARBA00022989"/>
    </source>
</evidence>
<keyword evidence="2" id="KW-1003">Cell membrane</keyword>
<keyword evidence="8" id="KW-0430">Lectin</keyword>
<evidence type="ECO:0000256" key="3">
    <source>
        <dbReference type="ARBA" id="ARBA00022527"/>
    </source>
</evidence>
<reference evidence="26" key="1">
    <citation type="journal article" date="2023" name="Plant J.">
        <title>The genome of the king protea, Protea cynaroides.</title>
        <authorList>
            <person name="Chang J."/>
            <person name="Duong T.A."/>
            <person name="Schoeman C."/>
            <person name="Ma X."/>
            <person name="Roodt D."/>
            <person name="Barker N."/>
            <person name="Li Z."/>
            <person name="Van de Peer Y."/>
            <person name="Mizrachi E."/>
        </authorList>
    </citation>
    <scope>NUCLEOTIDE SEQUENCE</scope>
    <source>
        <tissue evidence="26">Young leaves</tissue>
    </source>
</reference>
<dbReference type="Pfam" id="PF08276">
    <property type="entry name" value="PAN_2"/>
    <property type="match status" value="2"/>
</dbReference>
<dbReference type="PROSITE" id="PS50011">
    <property type="entry name" value="PROTEIN_KINASE_DOM"/>
    <property type="match status" value="1"/>
</dbReference>
<dbReference type="InterPro" id="IPR000719">
    <property type="entry name" value="Prot_kinase_dom"/>
</dbReference>
<evidence type="ECO:0000313" key="27">
    <source>
        <dbReference type="Proteomes" id="UP001141806"/>
    </source>
</evidence>
<feature type="signal peptide" evidence="22">
    <location>
        <begin position="1"/>
        <end position="27"/>
    </location>
</feature>
<evidence type="ECO:0000313" key="26">
    <source>
        <dbReference type="EMBL" id="KAJ4980740.1"/>
    </source>
</evidence>
<organism evidence="26 27">
    <name type="scientific">Protea cynaroides</name>
    <dbReference type="NCBI Taxonomy" id="273540"/>
    <lineage>
        <taxon>Eukaryota</taxon>
        <taxon>Viridiplantae</taxon>
        <taxon>Streptophyta</taxon>
        <taxon>Embryophyta</taxon>
        <taxon>Tracheophyta</taxon>
        <taxon>Spermatophyta</taxon>
        <taxon>Magnoliopsida</taxon>
        <taxon>Proteales</taxon>
        <taxon>Proteaceae</taxon>
        <taxon>Protea</taxon>
    </lineage>
</organism>
<keyword evidence="16" id="KW-0325">Glycoprotein</keyword>
<dbReference type="Gene3D" id="2.90.10.10">
    <property type="entry name" value="Bulb-type lectin domain"/>
    <property type="match status" value="1"/>
</dbReference>
<dbReference type="SMART" id="SM00220">
    <property type="entry name" value="S_TKc"/>
    <property type="match status" value="1"/>
</dbReference>
<evidence type="ECO:0000259" key="23">
    <source>
        <dbReference type="PROSITE" id="PS50011"/>
    </source>
</evidence>
<name>A0A9Q0R288_9MAGN</name>
<dbReference type="GO" id="GO:0004674">
    <property type="term" value="F:protein serine/threonine kinase activity"/>
    <property type="evidence" value="ECO:0007669"/>
    <property type="project" value="UniProtKB-KW"/>
</dbReference>
<dbReference type="SMART" id="SM00473">
    <property type="entry name" value="PAN_AP"/>
    <property type="match status" value="2"/>
</dbReference>
<evidence type="ECO:0000256" key="9">
    <source>
        <dbReference type="ARBA" id="ARBA00022741"/>
    </source>
</evidence>
<dbReference type="CDD" id="cd00028">
    <property type="entry name" value="B_lectin"/>
    <property type="match status" value="1"/>
</dbReference>
<dbReference type="PANTHER" id="PTHR47974">
    <property type="entry name" value="OS07G0415500 PROTEIN"/>
    <property type="match status" value="1"/>
</dbReference>
<evidence type="ECO:0000256" key="5">
    <source>
        <dbReference type="ARBA" id="ARBA00022679"/>
    </source>
</evidence>
<dbReference type="AlphaFoldDB" id="A0A9Q0R288"/>
<dbReference type="FunFam" id="2.90.10.10:FF:000002">
    <property type="entry name" value="Serine/threonine-protein kinase"/>
    <property type="match status" value="1"/>
</dbReference>
<dbReference type="SMART" id="SM00108">
    <property type="entry name" value="B_lectin"/>
    <property type="match status" value="1"/>
</dbReference>
<accession>A0A9Q0R288</accession>
<comment type="similarity">
    <text evidence="19">Belongs to the protein kinase superfamily. Ser/Thr protein kinase family.</text>
</comment>
<dbReference type="Gene3D" id="1.10.510.10">
    <property type="entry name" value="Transferase(Phosphotransferase) domain 1"/>
    <property type="match status" value="1"/>
</dbReference>
<feature type="domain" description="Protein kinase" evidence="23">
    <location>
        <begin position="566"/>
        <end position="840"/>
    </location>
</feature>
<evidence type="ECO:0000256" key="15">
    <source>
        <dbReference type="ARBA" id="ARBA00023170"/>
    </source>
</evidence>
<comment type="catalytic activity">
    <reaction evidence="17 19">
        <text>L-threonyl-[protein] + ATP = O-phospho-L-threonyl-[protein] + ADP + H(+)</text>
        <dbReference type="Rhea" id="RHEA:46608"/>
        <dbReference type="Rhea" id="RHEA-COMP:11060"/>
        <dbReference type="Rhea" id="RHEA-COMP:11605"/>
        <dbReference type="ChEBI" id="CHEBI:15378"/>
        <dbReference type="ChEBI" id="CHEBI:30013"/>
        <dbReference type="ChEBI" id="CHEBI:30616"/>
        <dbReference type="ChEBI" id="CHEBI:61977"/>
        <dbReference type="ChEBI" id="CHEBI:456216"/>
        <dbReference type="EC" id="2.7.11.1"/>
    </reaction>
</comment>
<dbReference type="SUPFAM" id="SSF56112">
    <property type="entry name" value="Protein kinase-like (PK-like)"/>
    <property type="match status" value="1"/>
</dbReference>
<dbReference type="GO" id="GO:0048544">
    <property type="term" value="P:recognition of pollen"/>
    <property type="evidence" value="ECO:0007669"/>
    <property type="project" value="InterPro"/>
</dbReference>
<dbReference type="FunFam" id="3.30.200.20:FF:000370">
    <property type="entry name" value="Receptor-like protein kinase 4"/>
    <property type="match status" value="1"/>
</dbReference>
<dbReference type="PROSITE" id="PS50948">
    <property type="entry name" value="PAN"/>
    <property type="match status" value="1"/>
</dbReference>